<dbReference type="SUPFAM" id="SSF55073">
    <property type="entry name" value="Nucleotide cyclase"/>
    <property type="match status" value="1"/>
</dbReference>
<sequence>MSSFGPGLPADWPRESRASAPERFPTVRIGIGIDTGVVIAGTIGGVASSSSP</sequence>
<dbReference type="InterPro" id="IPR029787">
    <property type="entry name" value="Nucleotide_cyclase"/>
</dbReference>
<protein>
    <submittedName>
        <fullName evidence="2">Uncharacterized protein</fullName>
    </submittedName>
</protein>
<name>X7YHW2_MYCXE</name>
<evidence type="ECO:0000313" key="2">
    <source>
        <dbReference type="EMBL" id="EUA06684.1"/>
    </source>
</evidence>
<comment type="caution">
    <text evidence="2">The sequence shown here is derived from an EMBL/GenBank/DDBJ whole genome shotgun (WGS) entry which is preliminary data.</text>
</comment>
<feature type="region of interest" description="Disordered" evidence="1">
    <location>
        <begin position="1"/>
        <end position="25"/>
    </location>
</feature>
<gene>
    <name evidence="2" type="ORF">I553_0546</name>
</gene>
<dbReference type="EMBL" id="JAOB01000093">
    <property type="protein sequence ID" value="EUA06684.1"/>
    <property type="molecule type" value="Genomic_DNA"/>
</dbReference>
<dbReference type="PATRIC" id="fig|1299334.3.peg.10132"/>
<organism evidence="2">
    <name type="scientific">Mycobacterium xenopi 4042</name>
    <dbReference type="NCBI Taxonomy" id="1299334"/>
    <lineage>
        <taxon>Bacteria</taxon>
        <taxon>Bacillati</taxon>
        <taxon>Actinomycetota</taxon>
        <taxon>Actinomycetes</taxon>
        <taxon>Mycobacteriales</taxon>
        <taxon>Mycobacteriaceae</taxon>
        <taxon>Mycobacterium</taxon>
    </lineage>
</organism>
<reference evidence="2" key="1">
    <citation type="submission" date="2014-01" db="EMBL/GenBank/DDBJ databases">
        <authorList>
            <person name="Brown-Elliot B."/>
            <person name="Wallace R."/>
            <person name="Lenaerts A."/>
            <person name="Ordway D."/>
            <person name="DeGroote M.A."/>
            <person name="Parker T."/>
            <person name="Sizemore C."/>
            <person name="Tallon L.J."/>
            <person name="Sadzewicz L.K."/>
            <person name="Sengamalay N."/>
            <person name="Fraser C.M."/>
            <person name="Hine E."/>
            <person name="Shefchek K.A."/>
            <person name="Das S.P."/>
            <person name="Tettelin H."/>
        </authorList>
    </citation>
    <scope>NUCLEOTIDE SEQUENCE [LARGE SCALE GENOMIC DNA]</scope>
    <source>
        <strain evidence="2">4042</strain>
    </source>
</reference>
<evidence type="ECO:0000256" key="1">
    <source>
        <dbReference type="SAM" id="MobiDB-lite"/>
    </source>
</evidence>
<dbReference type="AlphaFoldDB" id="X7YHW2"/>
<accession>X7YHW2</accession>
<proteinExistence type="predicted"/>